<evidence type="ECO:0000256" key="2">
    <source>
        <dbReference type="ARBA" id="ARBA00007965"/>
    </source>
</evidence>
<feature type="transmembrane region" description="Helical" evidence="8">
    <location>
        <begin position="321"/>
        <end position="340"/>
    </location>
</feature>
<protein>
    <submittedName>
        <fullName evidence="9">Equilibrative nucleoside transporter 4-like</fullName>
    </submittedName>
</protein>
<evidence type="ECO:0000256" key="5">
    <source>
        <dbReference type="ARBA" id="ARBA00022989"/>
    </source>
</evidence>
<reference evidence="9 10" key="1">
    <citation type="journal article" date="2023" name="BMC Biol.">
        <title>The compact genome of the sponge Oopsacas minuta (Hexactinellida) is lacking key metazoan core genes.</title>
        <authorList>
            <person name="Santini S."/>
            <person name="Schenkelaars Q."/>
            <person name="Jourda C."/>
            <person name="Duchesne M."/>
            <person name="Belahbib H."/>
            <person name="Rocher C."/>
            <person name="Selva M."/>
            <person name="Riesgo A."/>
            <person name="Vervoort M."/>
            <person name="Leys S.P."/>
            <person name="Kodjabachian L."/>
            <person name="Le Bivic A."/>
            <person name="Borchiellini C."/>
            <person name="Claverie J.M."/>
            <person name="Renard E."/>
        </authorList>
    </citation>
    <scope>NUCLEOTIDE SEQUENCE [LARGE SCALE GENOMIC DNA]</scope>
    <source>
        <strain evidence="9">SPO-2</strain>
    </source>
</reference>
<feature type="transmembrane region" description="Helical" evidence="8">
    <location>
        <begin position="179"/>
        <end position="200"/>
    </location>
</feature>
<keyword evidence="6 8" id="KW-0472">Membrane</keyword>
<dbReference type="EMBL" id="JAKMXF010000188">
    <property type="protein sequence ID" value="KAI6655491.1"/>
    <property type="molecule type" value="Genomic_DNA"/>
</dbReference>
<evidence type="ECO:0000256" key="8">
    <source>
        <dbReference type="SAM" id="Phobius"/>
    </source>
</evidence>
<keyword evidence="5 8" id="KW-1133">Transmembrane helix</keyword>
<dbReference type="GO" id="GO:0005337">
    <property type="term" value="F:nucleoside transmembrane transporter activity"/>
    <property type="evidence" value="ECO:0007669"/>
    <property type="project" value="InterPro"/>
</dbReference>
<accession>A0AAV7K2X8</accession>
<feature type="region of interest" description="Disordered" evidence="7">
    <location>
        <begin position="1"/>
        <end position="21"/>
    </location>
</feature>
<evidence type="ECO:0000313" key="9">
    <source>
        <dbReference type="EMBL" id="KAI6655491.1"/>
    </source>
</evidence>
<dbReference type="GO" id="GO:0005886">
    <property type="term" value="C:plasma membrane"/>
    <property type="evidence" value="ECO:0007669"/>
    <property type="project" value="TreeGrafter"/>
</dbReference>
<evidence type="ECO:0000256" key="3">
    <source>
        <dbReference type="ARBA" id="ARBA00022448"/>
    </source>
</evidence>
<feature type="transmembrane region" description="Helical" evidence="8">
    <location>
        <begin position="114"/>
        <end position="135"/>
    </location>
</feature>
<feature type="transmembrane region" description="Helical" evidence="8">
    <location>
        <begin position="448"/>
        <end position="471"/>
    </location>
</feature>
<dbReference type="PANTHER" id="PTHR10332:SF10">
    <property type="entry name" value="EQUILIBRATIVE NUCLEOSIDE TRANSPORTER 4"/>
    <property type="match status" value="1"/>
</dbReference>
<feature type="transmembrane region" description="Helical" evidence="8">
    <location>
        <begin position="411"/>
        <end position="436"/>
    </location>
</feature>
<organism evidence="9 10">
    <name type="scientific">Oopsacas minuta</name>
    <dbReference type="NCBI Taxonomy" id="111878"/>
    <lineage>
        <taxon>Eukaryota</taxon>
        <taxon>Metazoa</taxon>
        <taxon>Porifera</taxon>
        <taxon>Hexactinellida</taxon>
        <taxon>Hexasterophora</taxon>
        <taxon>Lyssacinosida</taxon>
        <taxon>Leucopsacidae</taxon>
        <taxon>Oopsacas</taxon>
    </lineage>
</organism>
<dbReference type="Pfam" id="PF01733">
    <property type="entry name" value="Nucleoside_tran"/>
    <property type="match status" value="1"/>
</dbReference>
<comment type="caution">
    <text evidence="9">The sequence shown here is derived from an EMBL/GenBank/DDBJ whole genome shotgun (WGS) entry which is preliminary data.</text>
</comment>
<feature type="transmembrane region" description="Helical" evidence="8">
    <location>
        <begin position="212"/>
        <end position="234"/>
    </location>
</feature>
<evidence type="ECO:0000256" key="4">
    <source>
        <dbReference type="ARBA" id="ARBA00022692"/>
    </source>
</evidence>
<feature type="transmembrane region" description="Helical" evidence="8">
    <location>
        <begin position="76"/>
        <end position="102"/>
    </location>
</feature>
<dbReference type="InterPro" id="IPR002259">
    <property type="entry name" value="Eqnu_transpt"/>
</dbReference>
<proteinExistence type="inferred from homology"/>
<name>A0AAV7K2X8_9METZ</name>
<dbReference type="PANTHER" id="PTHR10332">
    <property type="entry name" value="EQUILIBRATIVE NUCLEOSIDE TRANSPORTER"/>
    <property type="match status" value="1"/>
</dbReference>
<feature type="transmembrane region" description="Helical" evidence="8">
    <location>
        <begin position="147"/>
        <end position="167"/>
    </location>
</feature>
<comment type="similarity">
    <text evidence="2">Belongs to the SLC29A/ENT transporter (TC 2.A.57) family.</text>
</comment>
<dbReference type="PRINTS" id="PR01130">
    <property type="entry name" value="DERENTRNSPRT"/>
</dbReference>
<feature type="transmembrane region" description="Helical" evidence="8">
    <location>
        <begin position="378"/>
        <end position="399"/>
    </location>
</feature>
<feature type="transmembrane region" description="Helical" evidence="8">
    <location>
        <begin position="352"/>
        <end position="371"/>
    </location>
</feature>
<evidence type="ECO:0000256" key="7">
    <source>
        <dbReference type="SAM" id="MobiDB-lite"/>
    </source>
</evidence>
<evidence type="ECO:0000256" key="6">
    <source>
        <dbReference type="ARBA" id="ARBA00023136"/>
    </source>
</evidence>
<gene>
    <name evidence="9" type="ORF">LOD99_1990</name>
</gene>
<keyword evidence="3" id="KW-0813">Transport</keyword>
<evidence type="ECO:0000256" key="1">
    <source>
        <dbReference type="ARBA" id="ARBA00004141"/>
    </source>
</evidence>
<keyword evidence="10" id="KW-1185">Reference proteome</keyword>
<sequence>MNNVPQDKCSEKESSPLSISTQEMPTISIHSSNKPKDYLNLVYFAFLYQGMALLFPYNAFIFLIDFYQERFCDLHLFYWSMITITILSNALFCLLTNIISDYISVAKRILTGHICYLISLVFFLIFSILVVEGVFDSLPNSIGYTPLLAGLITGVGIGISQPSYYAISSYLPSRYTQALVVGETISGVTSACFRVATKLMKPAESCQYYDTLIYISLTLAVMMFSVAVWVFIYYHKYTNYYLEEGNSDMFTIEYKVLDQEKEEEIDDTGIHQVASGENALLLTNNNLKWKDKLVCIFVAFKKYSGRRIAIFKKTCSLQLTLFFNFAITLFLFPTFITAAYKCHARLCDWVPIITLTVFMSSDFIIRWFSLVRVRCSSLVLLLISLSRVLFIPLICLFIFPLEQPIINVEYGLPIFLIVVCVFGLTNGYFGSVPLVIIPTKLNGRDRQLGSSMGIFMLVFALVAGTFIAFPFNQTVLYKSSNVTTNICCLRNYTSILQNATADGVCMC</sequence>
<comment type="subcellular location">
    <subcellularLocation>
        <location evidence="1">Membrane</location>
        <topology evidence="1">Multi-pass membrane protein</topology>
    </subcellularLocation>
</comment>
<dbReference type="GO" id="GO:0008504">
    <property type="term" value="F:monoamine transmembrane transporter activity"/>
    <property type="evidence" value="ECO:0007669"/>
    <property type="project" value="TreeGrafter"/>
</dbReference>
<dbReference type="AlphaFoldDB" id="A0AAV7K2X8"/>
<keyword evidence="4 8" id="KW-0812">Transmembrane</keyword>
<dbReference type="Proteomes" id="UP001165289">
    <property type="component" value="Unassembled WGS sequence"/>
</dbReference>
<evidence type="ECO:0000313" key="10">
    <source>
        <dbReference type="Proteomes" id="UP001165289"/>
    </source>
</evidence>
<feature type="transmembrane region" description="Helical" evidence="8">
    <location>
        <begin position="41"/>
        <end position="64"/>
    </location>
</feature>